<protein>
    <recommendedName>
        <fullName evidence="2">Protein kinase domain-containing protein</fullName>
    </recommendedName>
</protein>
<dbReference type="EMBL" id="JANKHO010000967">
    <property type="protein sequence ID" value="KAJ3504752.1"/>
    <property type="molecule type" value="Genomic_DNA"/>
</dbReference>
<dbReference type="InterPro" id="IPR011009">
    <property type="entry name" value="Kinase-like_dom_sf"/>
</dbReference>
<feature type="region of interest" description="Disordered" evidence="1">
    <location>
        <begin position="679"/>
        <end position="739"/>
    </location>
</feature>
<evidence type="ECO:0000313" key="4">
    <source>
        <dbReference type="Proteomes" id="UP001148786"/>
    </source>
</evidence>
<dbReference type="PROSITE" id="PS00109">
    <property type="entry name" value="PROTEIN_KINASE_TYR"/>
    <property type="match status" value="1"/>
</dbReference>
<dbReference type="GO" id="GO:0004672">
    <property type="term" value="F:protein kinase activity"/>
    <property type="evidence" value="ECO:0007669"/>
    <property type="project" value="InterPro"/>
</dbReference>
<dbReference type="PANTHER" id="PTHR38248:SF2">
    <property type="entry name" value="FUNK1 11"/>
    <property type="match status" value="1"/>
</dbReference>
<dbReference type="OrthoDB" id="3066891at2759"/>
<dbReference type="PANTHER" id="PTHR38248">
    <property type="entry name" value="FUNK1 6"/>
    <property type="match status" value="1"/>
</dbReference>
<dbReference type="GO" id="GO:0005524">
    <property type="term" value="F:ATP binding"/>
    <property type="evidence" value="ECO:0007669"/>
    <property type="project" value="InterPro"/>
</dbReference>
<sequence length="739" mass="84856">MSLPNIPNPQVSIGGTPIVRKIISHPQHTLVADGDRMQWDMANEEMHRWVGPMPSGEFFASYMKLDEDVDLPTVSKTYFDGVPKDKEEAQMYDPLIDLIKAADLVDSKFVFLNTSRHSDPNSLDHNKWRPDISTHKTEDEEYCDPQQRNKTDFDKQQLPWELKVGKLSPFNDPPKTLTKDGRLAHEFETNTDDAHKLRGQLATVLAEMCTRQFRTHAFMVFMNESDVRFIRTDRSGTVVTEAINYRTESGVLAEFLARFARMTDVQRGVDNTVRRATQSEIAVAQKFLADYQATPERSLPWVAIKVPTIDGSVREVITREPVSEPNTLTGRATRAFPVYDLVEKKVMYVKDTWRAALPGMDQEAEILRELNAAEVCHVPRLVEGGDVIGEFHEAHSHTLQDAPWRAGPLADLVPRTHHRFLEDFVGIQLCRFRFPKELLQAVSDAFDAHREALVKCGFLHRDISENNIMIDSDGRGILNDWDMAKRVGRPGEAPPVLSEEAKRHSYRTGTWYYLSSGLLDVPFKLHTLQDDIESFFHVLFYYCLQFVHHNRSDDEVKYIINDVFEESTYDPVLGYHQGGKGKRLMFLIRRHFKPVPFDFPNNRALTDWIRGAHSALRQYYMYLLSKEDGDTDDLPGVSNKPPPFESLAIYDHTYLRNLFATSLAQTTWSRERKGVIIKKRPRPRVTRANAHDRDDCEDLPPTPSKPSKRARTDIEYILPAKTSSQWRRDGKGGNKRCTR</sequence>
<dbReference type="PROSITE" id="PS50011">
    <property type="entry name" value="PROTEIN_KINASE_DOM"/>
    <property type="match status" value="1"/>
</dbReference>
<keyword evidence="4" id="KW-1185">Reference proteome</keyword>
<comment type="caution">
    <text evidence="3">The sequence shown here is derived from an EMBL/GenBank/DDBJ whole genome shotgun (WGS) entry which is preliminary data.</text>
</comment>
<dbReference type="SUPFAM" id="SSF56112">
    <property type="entry name" value="Protein kinase-like (PK-like)"/>
    <property type="match status" value="1"/>
</dbReference>
<dbReference type="InterPro" id="IPR000719">
    <property type="entry name" value="Prot_kinase_dom"/>
</dbReference>
<gene>
    <name evidence="3" type="ORF">NLJ89_g7776</name>
</gene>
<name>A0A9W8JTX8_9AGAR</name>
<feature type="domain" description="Protein kinase" evidence="2">
    <location>
        <begin position="259"/>
        <end position="616"/>
    </location>
</feature>
<evidence type="ECO:0000259" key="2">
    <source>
        <dbReference type="PROSITE" id="PS50011"/>
    </source>
</evidence>
<dbReference type="Gene3D" id="1.10.510.10">
    <property type="entry name" value="Transferase(Phosphotransferase) domain 1"/>
    <property type="match status" value="1"/>
</dbReference>
<proteinExistence type="predicted"/>
<dbReference type="Pfam" id="PF17667">
    <property type="entry name" value="Pkinase_fungal"/>
    <property type="match status" value="1"/>
</dbReference>
<organism evidence="3 4">
    <name type="scientific">Agrocybe chaxingu</name>
    <dbReference type="NCBI Taxonomy" id="84603"/>
    <lineage>
        <taxon>Eukaryota</taxon>
        <taxon>Fungi</taxon>
        <taxon>Dikarya</taxon>
        <taxon>Basidiomycota</taxon>
        <taxon>Agaricomycotina</taxon>
        <taxon>Agaricomycetes</taxon>
        <taxon>Agaricomycetidae</taxon>
        <taxon>Agaricales</taxon>
        <taxon>Agaricineae</taxon>
        <taxon>Strophariaceae</taxon>
        <taxon>Agrocybe</taxon>
    </lineage>
</organism>
<evidence type="ECO:0000313" key="3">
    <source>
        <dbReference type="EMBL" id="KAJ3504752.1"/>
    </source>
</evidence>
<reference evidence="3" key="1">
    <citation type="submission" date="2022-07" db="EMBL/GenBank/DDBJ databases">
        <title>Genome Sequence of Agrocybe chaxingu.</title>
        <authorList>
            <person name="Buettner E."/>
        </authorList>
    </citation>
    <scope>NUCLEOTIDE SEQUENCE</scope>
    <source>
        <strain evidence="3">MP-N11</strain>
    </source>
</reference>
<dbReference type="InterPro" id="IPR008266">
    <property type="entry name" value="Tyr_kinase_AS"/>
</dbReference>
<dbReference type="AlphaFoldDB" id="A0A9W8JTX8"/>
<dbReference type="Proteomes" id="UP001148786">
    <property type="component" value="Unassembled WGS sequence"/>
</dbReference>
<accession>A0A9W8JTX8</accession>
<evidence type="ECO:0000256" key="1">
    <source>
        <dbReference type="SAM" id="MobiDB-lite"/>
    </source>
</evidence>
<dbReference type="InterPro" id="IPR040976">
    <property type="entry name" value="Pkinase_fungal"/>
</dbReference>